<name>A0ABY2FEL9_9ACTN</name>
<sequence length="216" mass="24164">MQQIQSAVVYDGLPISSGGAHGLGRTSVHDAFSSWRGFLESCTVTDDVSYYFHLPHTPELEPARKTVREIRKAFPAKGHRFPVPQDRIREALDLLASLEPLPTNPWGMAPVWLSADGAVRLKTPAGDIWPHQRPTAFGAFETPTGVSLGISRTSLHIEAKRSMGLRLSIPEATDDDLATLIPWLQDHLPFRLSPNHWTRWTLTKNGHTYRPHRLTP</sequence>
<proteinExistence type="predicted"/>
<evidence type="ECO:0000313" key="2">
    <source>
        <dbReference type="Proteomes" id="UP000295060"/>
    </source>
</evidence>
<reference evidence="1 2" key="1">
    <citation type="submission" date="2019-03" db="EMBL/GenBank/DDBJ databases">
        <title>Genomic Encyclopedia of Type Strains, Phase III (KMG-III): the genomes of soil and plant-associated and newly described type strains.</title>
        <authorList>
            <person name="Whitman W."/>
        </authorList>
    </citation>
    <scope>NUCLEOTIDE SEQUENCE [LARGE SCALE GENOMIC DNA]</scope>
    <source>
        <strain evidence="1 2">VKMAc-2574</strain>
    </source>
</reference>
<protein>
    <submittedName>
        <fullName evidence="1">Uncharacterized protein</fullName>
    </submittedName>
</protein>
<evidence type="ECO:0000313" key="1">
    <source>
        <dbReference type="EMBL" id="TDW89683.1"/>
    </source>
</evidence>
<dbReference type="RefSeq" id="WP_134129979.1">
    <property type="nucleotide sequence ID" value="NZ_SODU01000002.1"/>
</dbReference>
<comment type="caution">
    <text evidence="1">The sequence shown here is derived from an EMBL/GenBank/DDBJ whole genome shotgun (WGS) entry which is preliminary data.</text>
</comment>
<keyword evidence="2" id="KW-1185">Reference proteome</keyword>
<gene>
    <name evidence="1" type="ORF">EV137_3481</name>
</gene>
<dbReference type="Proteomes" id="UP000295060">
    <property type="component" value="Unassembled WGS sequence"/>
</dbReference>
<organism evidence="1 2">
    <name type="scientific">Kribbella pratensis</name>
    <dbReference type="NCBI Taxonomy" id="2512112"/>
    <lineage>
        <taxon>Bacteria</taxon>
        <taxon>Bacillati</taxon>
        <taxon>Actinomycetota</taxon>
        <taxon>Actinomycetes</taxon>
        <taxon>Propionibacteriales</taxon>
        <taxon>Kribbellaceae</taxon>
        <taxon>Kribbella</taxon>
    </lineage>
</organism>
<dbReference type="EMBL" id="SODU01000002">
    <property type="protein sequence ID" value="TDW89683.1"/>
    <property type="molecule type" value="Genomic_DNA"/>
</dbReference>
<accession>A0ABY2FEL9</accession>